<proteinExistence type="predicted"/>
<reference evidence="1" key="1">
    <citation type="submission" date="2022-02" db="EMBL/GenBank/DDBJ databases">
        <title>Plant Genome Project.</title>
        <authorList>
            <person name="Zhang R.-G."/>
        </authorList>
    </citation>
    <scope>NUCLEOTIDE SEQUENCE</scope>
    <source>
        <strain evidence="1">AT1</strain>
    </source>
</reference>
<dbReference type="Proteomes" id="UP001062846">
    <property type="component" value="Chromosome 1"/>
</dbReference>
<accession>A0ACC0PYG8</accession>
<evidence type="ECO:0000313" key="2">
    <source>
        <dbReference type="Proteomes" id="UP001062846"/>
    </source>
</evidence>
<protein>
    <submittedName>
        <fullName evidence="1">Uncharacterized protein</fullName>
    </submittedName>
</protein>
<organism evidence="1 2">
    <name type="scientific">Rhododendron molle</name>
    <name type="common">Chinese azalea</name>
    <name type="synonym">Azalea mollis</name>
    <dbReference type="NCBI Taxonomy" id="49168"/>
    <lineage>
        <taxon>Eukaryota</taxon>
        <taxon>Viridiplantae</taxon>
        <taxon>Streptophyta</taxon>
        <taxon>Embryophyta</taxon>
        <taxon>Tracheophyta</taxon>
        <taxon>Spermatophyta</taxon>
        <taxon>Magnoliopsida</taxon>
        <taxon>eudicotyledons</taxon>
        <taxon>Gunneridae</taxon>
        <taxon>Pentapetalae</taxon>
        <taxon>asterids</taxon>
        <taxon>Ericales</taxon>
        <taxon>Ericaceae</taxon>
        <taxon>Ericoideae</taxon>
        <taxon>Rhodoreae</taxon>
        <taxon>Rhododendron</taxon>
    </lineage>
</organism>
<keyword evidence="2" id="KW-1185">Reference proteome</keyword>
<gene>
    <name evidence="1" type="ORF">RHMOL_Rhmol01G0017900</name>
</gene>
<comment type="caution">
    <text evidence="1">The sequence shown here is derived from an EMBL/GenBank/DDBJ whole genome shotgun (WGS) entry which is preliminary data.</text>
</comment>
<sequence>MVCAAVVPPHAAASSSSQHVGAYQERVRTDFLEPLRGFGSWKKTPFSKSENICFSSYVPLSCVTKECNSGGCGGDGGGVILAGRLNLILLSQKNLIIVAHGIVSFSLLILKCR</sequence>
<evidence type="ECO:0000313" key="1">
    <source>
        <dbReference type="EMBL" id="KAI8570229.1"/>
    </source>
</evidence>
<name>A0ACC0PYG8_RHOML</name>
<dbReference type="EMBL" id="CM046388">
    <property type="protein sequence ID" value="KAI8570229.1"/>
    <property type="molecule type" value="Genomic_DNA"/>
</dbReference>